<evidence type="ECO:0000313" key="3">
    <source>
        <dbReference type="Proteomes" id="UP000299102"/>
    </source>
</evidence>
<keyword evidence="3" id="KW-1185">Reference proteome</keyword>
<organism evidence="2 3">
    <name type="scientific">Eumeta variegata</name>
    <name type="common">Bagworm moth</name>
    <name type="synonym">Eumeta japonica</name>
    <dbReference type="NCBI Taxonomy" id="151549"/>
    <lineage>
        <taxon>Eukaryota</taxon>
        <taxon>Metazoa</taxon>
        <taxon>Ecdysozoa</taxon>
        <taxon>Arthropoda</taxon>
        <taxon>Hexapoda</taxon>
        <taxon>Insecta</taxon>
        <taxon>Pterygota</taxon>
        <taxon>Neoptera</taxon>
        <taxon>Endopterygota</taxon>
        <taxon>Lepidoptera</taxon>
        <taxon>Glossata</taxon>
        <taxon>Ditrysia</taxon>
        <taxon>Tineoidea</taxon>
        <taxon>Psychidae</taxon>
        <taxon>Oiketicinae</taxon>
        <taxon>Eumeta</taxon>
    </lineage>
</organism>
<name>A0A4C1TNX8_EUMVA</name>
<evidence type="ECO:0000313" key="2">
    <source>
        <dbReference type="EMBL" id="GBP15657.1"/>
    </source>
</evidence>
<sequence>MNIPVARESRLSPQFVDISDPKIKSNQKYLYFIASVNTSIKGNFAFSRFIFGKTASRRVRSSHKAALRPKSVVPIPFFEELRSGIFQIDKAEDKQVPCSENVVGINQERCRDENQNKFYVHEGEVVSGMEPSVGEFDSHLFRFFLITPLPQLHSPIIFLIPIEGFGAKGLPAGSVRAGPSTGSSPLRRHCPGLTS</sequence>
<reference evidence="2 3" key="1">
    <citation type="journal article" date="2019" name="Commun. Biol.">
        <title>The bagworm genome reveals a unique fibroin gene that provides high tensile strength.</title>
        <authorList>
            <person name="Kono N."/>
            <person name="Nakamura H."/>
            <person name="Ohtoshi R."/>
            <person name="Tomita M."/>
            <person name="Numata K."/>
            <person name="Arakawa K."/>
        </authorList>
    </citation>
    <scope>NUCLEOTIDE SEQUENCE [LARGE SCALE GENOMIC DNA]</scope>
</reference>
<protein>
    <submittedName>
        <fullName evidence="2">Uncharacterized protein</fullName>
    </submittedName>
</protein>
<gene>
    <name evidence="2" type="ORF">EVAR_5351_1</name>
</gene>
<evidence type="ECO:0000256" key="1">
    <source>
        <dbReference type="SAM" id="MobiDB-lite"/>
    </source>
</evidence>
<proteinExistence type="predicted"/>
<comment type="caution">
    <text evidence="2">The sequence shown here is derived from an EMBL/GenBank/DDBJ whole genome shotgun (WGS) entry which is preliminary data.</text>
</comment>
<feature type="compositionally biased region" description="Basic residues" evidence="1">
    <location>
        <begin position="186"/>
        <end position="195"/>
    </location>
</feature>
<dbReference type="AlphaFoldDB" id="A0A4C1TNX8"/>
<dbReference type="EMBL" id="BGZK01000073">
    <property type="protein sequence ID" value="GBP15657.1"/>
    <property type="molecule type" value="Genomic_DNA"/>
</dbReference>
<accession>A0A4C1TNX8</accession>
<feature type="region of interest" description="Disordered" evidence="1">
    <location>
        <begin position="176"/>
        <end position="195"/>
    </location>
</feature>
<dbReference type="Proteomes" id="UP000299102">
    <property type="component" value="Unassembled WGS sequence"/>
</dbReference>